<gene>
    <name evidence="8" type="primary">LOC111110507</name>
</gene>
<evidence type="ECO:0000256" key="6">
    <source>
        <dbReference type="SAM" id="Phobius"/>
    </source>
</evidence>
<dbReference type="PANTHER" id="PTHR31395:SF23">
    <property type="entry name" value="GEO05642P1"/>
    <property type="match status" value="1"/>
</dbReference>
<keyword evidence="7" id="KW-1185">Reference proteome</keyword>
<evidence type="ECO:0000256" key="1">
    <source>
        <dbReference type="ARBA" id="ARBA00004370"/>
    </source>
</evidence>
<dbReference type="KEGG" id="cvn:111110507"/>
<reference evidence="8" key="1">
    <citation type="submission" date="2025-08" db="UniProtKB">
        <authorList>
            <consortium name="RefSeq"/>
        </authorList>
    </citation>
    <scope>IDENTIFICATION</scope>
    <source>
        <tissue evidence="8">Whole sample</tissue>
    </source>
</reference>
<evidence type="ECO:0000313" key="8">
    <source>
        <dbReference type="RefSeq" id="XP_022302742.1"/>
    </source>
</evidence>
<feature type="transmembrane region" description="Helical" evidence="6">
    <location>
        <begin position="53"/>
        <end position="79"/>
    </location>
</feature>
<dbReference type="GeneID" id="111110507"/>
<keyword evidence="2 6" id="KW-0812">Transmembrane</keyword>
<dbReference type="InterPro" id="IPR026910">
    <property type="entry name" value="Shisa"/>
</dbReference>
<evidence type="ECO:0000256" key="4">
    <source>
        <dbReference type="ARBA" id="ARBA00023136"/>
    </source>
</evidence>
<accession>A0A8B8BH96</accession>
<evidence type="ECO:0000256" key="3">
    <source>
        <dbReference type="ARBA" id="ARBA00022989"/>
    </source>
</evidence>
<sequence>MSTLFIGDSYVNRFKDYVKARLYTGSTYSRGAPTYDLSDYYSDSTSTTSVGTIIGAIVGGIVGLIVLCVVSVVVCVVCCKKKPTPGTIIHPAGVTTVTSNSASYNAHPSYPPQHQQGWGVQPSAPYYGQQQAYPPPPVSQPMPPPAYAENVISAPPPQYTG</sequence>
<feature type="region of interest" description="Disordered" evidence="5">
    <location>
        <begin position="104"/>
        <end position="161"/>
    </location>
</feature>
<evidence type="ECO:0000313" key="7">
    <source>
        <dbReference type="Proteomes" id="UP000694844"/>
    </source>
</evidence>
<feature type="compositionally biased region" description="Polar residues" evidence="5">
    <location>
        <begin position="104"/>
        <end position="118"/>
    </location>
</feature>
<protein>
    <submittedName>
        <fullName evidence="8">Protein shisa-5-like isoform X1</fullName>
    </submittedName>
</protein>
<dbReference type="PANTHER" id="PTHR31395">
    <property type="entry name" value="SHISA"/>
    <property type="match status" value="1"/>
</dbReference>
<feature type="compositionally biased region" description="Low complexity" evidence="5">
    <location>
        <begin position="121"/>
        <end position="132"/>
    </location>
</feature>
<comment type="subcellular location">
    <subcellularLocation>
        <location evidence="1">Membrane</location>
    </subcellularLocation>
</comment>
<feature type="compositionally biased region" description="Pro residues" evidence="5">
    <location>
        <begin position="133"/>
        <end position="146"/>
    </location>
</feature>
<keyword evidence="3 6" id="KW-1133">Transmembrane helix</keyword>
<dbReference type="GO" id="GO:0016020">
    <property type="term" value="C:membrane"/>
    <property type="evidence" value="ECO:0007669"/>
    <property type="project" value="UniProtKB-SubCell"/>
</dbReference>
<dbReference type="RefSeq" id="XP_022302742.1">
    <property type="nucleotide sequence ID" value="XM_022447034.1"/>
</dbReference>
<organism evidence="7 8">
    <name type="scientific">Crassostrea virginica</name>
    <name type="common">Eastern oyster</name>
    <dbReference type="NCBI Taxonomy" id="6565"/>
    <lineage>
        <taxon>Eukaryota</taxon>
        <taxon>Metazoa</taxon>
        <taxon>Spiralia</taxon>
        <taxon>Lophotrochozoa</taxon>
        <taxon>Mollusca</taxon>
        <taxon>Bivalvia</taxon>
        <taxon>Autobranchia</taxon>
        <taxon>Pteriomorphia</taxon>
        <taxon>Ostreida</taxon>
        <taxon>Ostreoidea</taxon>
        <taxon>Ostreidae</taxon>
        <taxon>Crassostrea</taxon>
    </lineage>
</organism>
<evidence type="ECO:0000256" key="2">
    <source>
        <dbReference type="ARBA" id="ARBA00022692"/>
    </source>
</evidence>
<keyword evidence="4 6" id="KW-0472">Membrane</keyword>
<proteinExistence type="predicted"/>
<evidence type="ECO:0000256" key="5">
    <source>
        <dbReference type="SAM" id="MobiDB-lite"/>
    </source>
</evidence>
<name>A0A8B8BH96_CRAVI</name>
<dbReference type="Proteomes" id="UP000694844">
    <property type="component" value="Chromosome 8"/>
</dbReference>
<dbReference type="AlphaFoldDB" id="A0A8B8BH96"/>